<feature type="transmembrane region" description="Helical" evidence="1">
    <location>
        <begin position="268"/>
        <end position="294"/>
    </location>
</feature>
<keyword evidence="3" id="KW-0614">Plasmid</keyword>
<reference evidence="3 4" key="1">
    <citation type="submission" date="2008-12" db="EMBL/GenBank/DDBJ databases">
        <title>Complete sequence of plasmid1 of Methylobacterium chloromethanicum CM4.</title>
        <authorList>
            <consortium name="US DOE Joint Genome Institute"/>
            <person name="Lucas S."/>
            <person name="Copeland A."/>
            <person name="Lapidus A."/>
            <person name="Glavina del Rio T."/>
            <person name="Dalin E."/>
            <person name="Tice H."/>
            <person name="Bruce D."/>
            <person name="Goodwin L."/>
            <person name="Pitluck S."/>
            <person name="Chertkov O."/>
            <person name="Brettin T."/>
            <person name="Detter J.C."/>
            <person name="Han C."/>
            <person name="Larimer F."/>
            <person name="Land M."/>
            <person name="Hauser L."/>
            <person name="Kyrpides N."/>
            <person name="Mikhailova N."/>
            <person name="Marx C."/>
            <person name="Richardson P."/>
        </authorList>
    </citation>
    <scope>NUCLEOTIDE SEQUENCE [LARGE SCALE GENOMIC DNA]</scope>
    <source>
        <strain evidence="4">CM4 / NCIMB 13688</strain>
        <plasmid evidence="3 4">pCMU01</plasmid>
    </source>
</reference>
<name>B7L3M5_METC4</name>
<dbReference type="Pfam" id="PF04982">
    <property type="entry name" value="TM_HPP"/>
    <property type="match status" value="1"/>
</dbReference>
<keyword evidence="1" id="KW-0472">Membrane</keyword>
<keyword evidence="1" id="KW-0812">Transmembrane</keyword>
<feature type="transmembrane region" description="Helical" evidence="1">
    <location>
        <begin position="189"/>
        <end position="216"/>
    </location>
</feature>
<feature type="transmembrane region" description="Helical" evidence="1">
    <location>
        <begin position="141"/>
        <end position="161"/>
    </location>
</feature>
<dbReference type="AlphaFoldDB" id="B7L3M5"/>
<evidence type="ECO:0000259" key="2">
    <source>
        <dbReference type="Pfam" id="PF04982"/>
    </source>
</evidence>
<evidence type="ECO:0000256" key="1">
    <source>
        <dbReference type="SAM" id="Phobius"/>
    </source>
</evidence>
<protein>
    <recommendedName>
        <fullName evidence="2">HPP transmembrane region domain-containing protein</fullName>
    </recommendedName>
</protein>
<keyword evidence="1" id="KW-1133">Transmembrane helix</keyword>
<dbReference type="InterPro" id="IPR058581">
    <property type="entry name" value="TM_HPP"/>
</dbReference>
<geneLocation type="plasmid" evidence="3 4">
    <name>pCMU01</name>
</geneLocation>
<proteinExistence type="predicted"/>
<feature type="transmembrane region" description="Helical" evidence="1">
    <location>
        <begin position="236"/>
        <end position="256"/>
    </location>
</feature>
<evidence type="ECO:0000313" key="3">
    <source>
        <dbReference type="EMBL" id="ACK86433.1"/>
    </source>
</evidence>
<reference evidence="3 4" key="2">
    <citation type="journal article" date="2012" name="J. Bacteriol.">
        <title>Complete genome sequences of six strains of the genus Methylobacterium.</title>
        <authorList>
            <person name="Marx C.J."/>
            <person name="Bringel F."/>
            <person name="Chistoserdova L."/>
            <person name="Moulin L."/>
            <person name="Farhan Ul Haque M."/>
            <person name="Fleischman D.E."/>
            <person name="Gruffaz C."/>
            <person name="Jourand P."/>
            <person name="Knief C."/>
            <person name="Lee M.C."/>
            <person name="Muller E.E."/>
            <person name="Nadalig T."/>
            <person name="Peyraud R."/>
            <person name="Roselli S."/>
            <person name="Russ L."/>
            <person name="Goodwin L.A."/>
            <person name="Ivanova N."/>
            <person name="Kyrpides N."/>
            <person name="Lajus A."/>
            <person name="Land M.L."/>
            <person name="Medigue C."/>
            <person name="Mikhailova N."/>
            <person name="Nolan M."/>
            <person name="Woyke T."/>
            <person name="Stolyar S."/>
            <person name="Vorholt J.A."/>
            <person name="Vuilleumier S."/>
        </authorList>
    </citation>
    <scope>NUCLEOTIDE SEQUENCE [LARGE SCALE GENOMIC DNA]</scope>
    <source>
        <strain evidence="4">CM4 / NCIMB 13688</strain>
        <plasmid evidence="3 4">pCMU01</plasmid>
    </source>
</reference>
<sequence length="330" mass="35389">MILHHRHLDETLMNMEKPRSTASSNAADGGWAAATILYVAAISAVAEYTHATYILFPELGALAFGIFQQPRGPWSRAPVPLMLTPLATATLGTFVTDHMPFGPIAIFVTVAGSVLILRVLRSPISPALSAGLLPLTLGITSWWYPIATLLGTGTLAGFALFRARSDPEAAQRPGSEEFSHRDRDSHWRLLGYAGFVVSAALCVDASSSRLLLYPPLAVIGFELFTNPRCPWAEKPFLVPVVCTLSAAGGFIIWMVLGNEPWTAAASVALSLVIMRCASIRLPPAIAVSLLPLVIDEPTAWFPVEVGLGSCVLIATHSLFTFATAFRQPDV</sequence>
<gene>
    <name evidence="3" type="ordered locus">Mchl_5719</name>
</gene>
<evidence type="ECO:0000313" key="4">
    <source>
        <dbReference type="Proteomes" id="UP000002385"/>
    </source>
</evidence>
<feature type="transmembrane region" description="Helical" evidence="1">
    <location>
        <begin position="101"/>
        <end position="121"/>
    </location>
</feature>
<dbReference type="Proteomes" id="UP000002385">
    <property type="component" value="Plasmid pCMU01"/>
</dbReference>
<organism evidence="3 4">
    <name type="scientific">Methylorubrum extorquens (strain CM4 / NCIMB 13688)</name>
    <name type="common">Methylobacterium extorquens</name>
    <dbReference type="NCBI Taxonomy" id="440085"/>
    <lineage>
        <taxon>Bacteria</taxon>
        <taxon>Pseudomonadati</taxon>
        <taxon>Pseudomonadota</taxon>
        <taxon>Alphaproteobacteria</taxon>
        <taxon>Hyphomicrobiales</taxon>
        <taxon>Methylobacteriaceae</taxon>
        <taxon>Methylorubrum</taxon>
    </lineage>
</organism>
<accession>B7L3M5</accession>
<dbReference type="KEGG" id="mch:Mchl_5719"/>
<feature type="domain" description="HPP transmembrane region" evidence="2">
    <location>
        <begin position="187"/>
        <end position="320"/>
    </location>
</feature>
<dbReference type="EMBL" id="CP001299">
    <property type="protein sequence ID" value="ACK86433.1"/>
    <property type="molecule type" value="Genomic_DNA"/>
</dbReference>
<dbReference type="RefSeq" id="WP_012606323.1">
    <property type="nucleotide sequence ID" value="NC_011758.1"/>
</dbReference>
<dbReference type="HOGENOM" id="CLU_065099_0_0_5"/>
<feature type="transmembrane region" description="Helical" evidence="1">
    <location>
        <begin position="306"/>
        <end position="325"/>
    </location>
</feature>